<keyword evidence="2" id="KW-0238">DNA-binding</keyword>
<dbReference type="SUPFAM" id="SSF53822">
    <property type="entry name" value="Periplasmic binding protein-like I"/>
    <property type="match status" value="1"/>
</dbReference>
<accession>A0A7W5JWS4</accession>
<dbReference type="CDD" id="cd06267">
    <property type="entry name" value="PBP1_LacI_sugar_binding-like"/>
    <property type="match status" value="1"/>
</dbReference>
<dbReference type="GO" id="GO:0003700">
    <property type="term" value="F:DNA-binding transcription factor activity"/>
    <property type="evidence" value="ECO:0007669"/>
    <property type="project" value="TreeGrafter"/>
</dbReference>
<dbReference type="PANTHER" id="PTHR30146">
    <property type="entry name" value="LACI-RELATED TRANSCRIPTIONAL REPRESSOR"/>
    <property type="match status" value="1"/>
</dbReference>
<evidence type="ECO:0000256" key="2">
    <source>
        <dbReference type="ARBA" id="ARBA00023125"/>
    </source>
</evidence>
<dbReference type="RefSeq" id="WP_198423394.1">
    <property type="nucleotide sequence ID" value="NZ_JACHZG010000001.1"/>
</dbReference>
<dbReference type="AlphaFoldDB" id="A0A7W5JWS4"/>
<dbReference type="SUPFAM" id="SSF47413">
    <property type="entry name" value="lambda repressor-like DNA-binding domains"/>
    <property type="match status" value="1"/>
</dbReference>
<organism evidence="5 6">
    <name type="scientific">Microlunatus antarcticus</name>
    <dbReference type="NCBI Taxonomy" id="53388"/>
    <lineage>
        <taxon>Bacteria</taxon>
        <taxon>Bacillati</taxon>
        <taxon>Actinomycetota</taxon>
        <taxon>Actinomycetes</taxon>
        <taxon>Propionibacteriales</taxon>
        <taxon>Propionibacteriaceae</taxon>
        <taxon>Microlunatus</taxon>
    </lineage>
</organism>
<evidence type="ECO:0000313" key="6">
    <source>
        <dbReference type="Proteomes" id="UP000565572"/>
    </source>
</evidence>
<dbReference type="PROSITE" id="PS00356">
    <property type="entry name" value="HTH_LACI_1"/>
    <property type="match status" value="1"/>
</dbReference>
<dbReference type="Gene3D" id="3.40.50.2300">
    <property type="match status" value="2"/>
</dbReference>
<sequence length="355" mass="37132">MSADGGPADEPVRASATAAVTLSEVAARAGVSVSAVSKVLRGNAAIRVSPDTRQRILTAAEELRYRPNFAARALQAARTQVLGLVVPDLTNALFTELMHGVEDEAAAHGYTVLLGRLDTDRPQTEVIARLLGEGRVDGLVLQATDGVDPAALAQLLDPRAAVVLINSVAPGRASSVTVDDVGGGRTATEHLVELGHTRIALAGGLPTSYTAQRRRRGHQQAMRAAGLDPRADHETALGYTADQGRQALRALMQLDPRPTGIVVANVNAAVGLLAEAHALGIDVPGDLSVVTVLDSWTAENTWPPLTAVRMQFYAMGRTAVTSVIRRIGDATMTDEVILDPAPVLVVRGSTASLSP</sequence>
<keyword evidence="1" id="KW-0805">Transcription regulation</keyword>
<dbReference type="Proteomes" id="UP000565572">
    <property type="component" value="Unassembled WGS sequence"/>
</dbReference>
<keyword evidence="3" id="KW-0804">Transcription</keyword>
<feature type="domain" description="HTH lacI-type" evidence="4">
    <location>
        <begin position="20"/>
        <end position="76"/>
    </location>
</feature>
<comment type="caution">
    <text evidence="5">The sequence shown here is derived from an EMBL/GenBank/DDBJ whole genome shotgun (WGS) entry which is preliminary data.</text>
</comment>
<dbReference type="Pfam" id="PF00356">
    <property type="entry name" value="LacI"/>
    <property type="match status" value="1"/>
</dbReference>
<dbReference type="SMART" id="SM00354">
    <property type="entry name" value="HTH_LACI"/>
    <property type="match status" value="1"/>
</dbReference>
<reference evidence="5 6" key="1">
    <citation type="submission" date="2020-08" db="EMBL/GenBank/DDBJ databases">
        <title>Sequencing the genomes of 1000 actinobacteria strains.</title>
        <authorList>
            <person name="Klenk H.-P."/>
        </authorList>
    </citation>
    <scope>NUCLEOTIDE SEQUENCE [LARGE SCALE GENOMIC DNA]</scope>
    <source>
        <strain evidence="5 6">DSM 11053</strain>
    </source>
</reference>
<protein>
    <submittedName>
        <fullName evidence="5">LacI family transcriptional regulator</fullName>
    </submittedName>
</protein>
<dbReference type="InterPro" id="IPR028082">
    <property type="entry name" value="Peripla_BP_I"/>
</dbReference>
<dbReference type="Gene3D" id="1.10.260.40">
    <property type="entry name" value="lambda repressor-like DNA-binding domains"/>
    <property type="match status" value="1"/>
</dbReference>
<evidence type="ECO:0000313" key="5">
    <source>
        <dbReference type="EMBL" id="MBB3327747.1"/>
    </source>
</evidence>
<dbReference type="CDD" id="cd01392">
    <property type="entry name" value="HTH_LacI"/>
    <property type="match status" value="1"/>
</dbReference>
<dbReference type="Pfam" id="PF13377">
    <property type="entry name" value="Peripla_BP_3"/>
    <property type="match status" value="1"/>
</dbReference>
<dbReference type="GO" id="GO:0000976">
    <property type="term" value="F:transcription cis-regulatory region binding"/>
    <property type="evidence" value="ECO:0007669"/>
    <property type="project" value="TreeGrafter"/>
</dbReference>
<dbReference type="InterPro" id="IPR046335">
    <property type="entry name" value="LacI/GalR-like_sensor"/>
</dbReference>
<evidence type="ECO:0000259" key="4">
    <source>
        <dbReference type="PROSITE" id="PS50932"/>
    </source>
</evidence>
<evidence type="ECO:0000256" key="3">
    <source>
        <dbReference type="ARBA" id="ARBA00023163"/>
    </source>
</evidence>
<dbReference type="PROSITE" id="PS50932">
    <property type="entry name" value="HTH_LACI_2"/>
    <property type="match status" value="1"/>
</dbReference>
<dbReference type="EMBL" id="JACHZG010000001">
    <property type="protein sequence ID" value="MBB3327747.1"/>
    <property type="molecule type" value="Genomic_DNA"/>
</dbReference>
<evidence type="ECO:0000256" key="1">
    <source>
        <dbReference type="ARBA" id="ARBA00023015"/>
    </source>
</evidence>
<gene>
    <name evidence="5" type="ORF">FHX39_002691</name>
</gene>
<keyword evidence="6" id="KW-1185">Reference proteome</keyword>
<name>A0A7W5JWS4_9ACTN</name>
<proteinExistence type="predicted"/>
<dbReference type="InterPro" id="IPR010982">
    <property type="entry name" value="Lambda_DNA-bd_dom_sf"/>
</dbReference>
<dbReference type="InterPro" id="IPR000843">
    <property type="entry name" value="HTH_LacI"/>
</dbReference>
<dbReference type="PANTHER" id="PTHR30146:SF138">
    <property type="entry name" value="TRANSCRIPTIONAL REGULATORY PROTEIN"/>
    <property type="match status" value="1"/>
</dbReference>